<evidence type="ECO:0000256" key="2">
    <source>
        <dbReference type="SAM" id="Phobius"/>
    </source>
</evidence>
<keyword evidence="2" id="KW-1133">Transmembrane helix</keyword>
<keyword evidence="2" id="KW-0472">Membrane</keyword>
<dbReference type="Proteomes" id="UP001324427">
    <property type="component" value="Unassembled WGS sequence"/>
</dbReference>
<dbReference type="AlphaFoldDB" id="A0AAV9JYN3"/>
<dbReference type="EMBL" id="JAVFHQ010000001">
    <property type="protein sequence ID" value="KAK4550812.1"/>
    <property type="molecule type" value="Genomic_DNA"/>
</dbReference>
<comment type="caution">
    <text evidence="3">The sequence shown here is derived from an EMBL/GenBank/DDBJ whole genome shotgun (WGS) entry which is preliminary data.</text>
</comment>
<reference evidence="3 4" key="1">
    <citation type="submission" date="2021-11" db="EMBL/GenBank/DDBJ databases">
        <title>Black yeast isolated from Biological Soil Crust.</title>
        <authorList>
            <person name="Kurbessoian T."/>
        </authorList>
    </citation>
    <scope>NUCLEOTIDE SEQUENCE [LARGE SCALE GENOMIC DNA]</scope>
    <source>
        <strain evidence="3 4">CCFEE 5522</strain>
    </source>
</reference>
<organism evidence="3 4">
    <name type="scientific">Oleoguttula mirabilis</name>
    <dbReference type="NCBI Taxonomy" id="1507867"/>
    <lineage>
        <taxon>Eukaryota</taxon>
        <taxon>Fungi</taxon>
        <taxon>Dikarya</taxon>
        <taxon>Ascomycota</taxon>
        <taxon>Pezizomycotina</taxon>
        <taxon>Dothideomycetes</taxon>
        <taxon>Dothideomycetidae</taxon>
        <taxon>Mycosphaerellales</taxon>
        <taxon>Teratosphaeriaceae</taxon>
        <taxon>Oleoguttula</taxon>
    </lineage>
</organism>
<protein>
    <submittedName>
        <fullName evidence="3">Uncharacterized protein</fullName>
    </submittedName>
</protein>
<feature type="region of interest" description="Disordered" evidence="1">
    <location>
        <begin position="106"/>
        <end position="153"/>
    </location>
</feature>
<evidence type="ECO:0000256" key="1">
    <source>
        <dbReference type="SAM" id="MobiDB-lite"/>
    </source>
</evidence>
<feature type="transmembrane region" description="Helical" evidence="2">
    <location>
        <begin position="12"/>
        <end position="33"/>
    </location>
</feature>
<keyword evidence="4" id="KW-1185">Reference proteome</keyword>
<accession>A0AAV9JYN3</accession>
<evidence type="ECO:0000313" key="4">
    <source>
        <dbReference type="Proteomes" id="UP001324427"/>
    </source>
</evidence>
<gene>
    <name evidence="3" type="ORF">LTR36_000392</name>
</gene>
<proteinExistence type="predicted"/>
<feature type="compositionally biased region" description="Basic and acidic residues" evidence="1">
    <location>
        <begin position="113"/>
        <end position="140"/>
    </location>
</feature>
<keyword evidence="2" id="KW-0812">Transmembrane</keyword>
<name>A0AAV9JYN3_9PEZI</name>
<evidence type="ECO:0000313" key="3">
    <source>
        <dbReference type="EMBL" id="KAK4550812.1"/>
    </source>
</evidence>
<sequence length="153" mass="17459">MAGFFDVVKALFLPAVIAAAIYLLLAYLVVPLYRRHRERYSQYLPLDTLSERTSTLRSRIGNALTNFILPSSMRWREEAVADARRGSGSGDELAFGEEEGESMIGFDVNRLPRGRDERGGRVEIDTQRRLSRDLEEGFKDDSEEEGSVDERRR</sequence>